<dbReference type="HOGENOM" id="CLU_2014015_0_0_11"/>
<reference evidence="1 2" key="1">
    <citation type="journal article" date="2010" name="Stand. Genomic Sci.">
        <title>Complete genome sequence of Streptosporangium roseum type strain (NI 9100).</title>
        <authorList>
            <person name="Nolan M."/>
            <person name="Sikorski J."/>
            <person name="Jando M."/>
            <person name="Lucas S."/>
            <person name="Lapidus A."/>
            <person name="Glavina Del Rio T."/>
            <person name="Chen F."/>
            <person name="Tice H."/>
            <person name="Pitluck S."/>
            <person name="Cheng J.F."/>
            <person name="Chertkov O."/>
            <person name="Sims D."/>
            <person name="Meincke L."/>
            <person name="Brettin T."/>
            <person name="Han C."/>
            <person name="Detter J.C."/>
            <person name="Bruce D."/>
            <person name="Goodwin L."/>
            <person name="Land M."/>
            <person name="Hauser L."/>
            <person name="Chang Y.J."/>
            <person name="Jeffries C.D."/>
            <person name="Ivanova N."/>
            <person name="Mavromatis K."/>
            <person name="Mikhailova N."/>
            <person name="Chen A."/>
            <person name="Palaniappan K."/>
            <person name="Chain P."/>
            <person name="Rohde M."/>
            <person name="Goker M."/>
            <person name="Bristow J."/>
            <person name="Eisen J.A."/>
            <person name="Markowitz V."/>
            <person name="Hugenholtz P."/>
            <person name="Kyrpides N.C."/>
            <person name="Klenk H.P."/>
        </authorList>
    </citation>
    <scope>NUCLEOTIDE SEQUENCE [LARGE SCALE GENOMIC DNA]</scope>
    <source>
        <strain evidence="2">ATCC 12428 / DSM 43021 / JCM 3005 / NI 9100</strain>
    </source>
</reference>
<gene>
    <name evidence="1" type="ordered locus">Sros_8703</name>
</gene>
<keyword evidence="2" id="KW-1185">Reference proteome</keyword>
<evidence type="ECO:0000313" key="1">
    <source>
        <dbReference type="EMBL" id="ACZ91342.1"/>
    </source>
</evidence>
<proteinExistence type="predicted"/>
<dbReference type="AlphaFoldDB" id="D2B4A8"/>
<dbReference type="KEGG" id="sro:Sros_8703"/>
<name>D2B4A8_STRRD</name>
<sequence>MCPLQAQVLALGGLRFRPDSSAKTSQEFHCEAPERGLLDALNEEFDQERPELVEALTYCDMTTSPGGTPLDVDDRLAEIHSRYGPEHLVSRSISNATPCISSAVRAVQAALADGALPDGRDGR</sequence>
<organism evidence="1 2">
    <name type="scientific">Streptosporangium roseum (strain ATCC 12428 / DSM 43021 / JCM 3005 / KCTC 9067 / NCIMB 10171 / NRRL 2505 / NI 9100)</name>
    <dbReference type="NCBI Taxonomy" id="479432"/>
    <lineage>
        <taxon>Bacteria</taxon>
        <taxon>Bacillati</taxon>
        <taxon>Actinomycetota</taxon>
        <taxon>Actinomycetes</taxon>
        <taxon>Streptosporangiales</taxon>
        <taxon>Streptosporangiaceae</taxon>
        <taxon>Streptosporangium</taxon>
    </lineage>
</organism>
<protein>
    <submittedName>
        <fullName evidence="1">Uncharacterized protein</fullName>
    </submittedName>
</protein>
<evidence type="ECO:0000313" key="2">
    <source>
        <dbReference type="Proteomes" id="UP000002029"/>
    </source>
</evidence>
<dbReference type="Proteomes" id="UP000002029">
    <property type="component" value="Chromosome"/>
</dbReference>
<dbReference type="STRING" id="479432.Sros_8703"/>
<accession>D2B4A8</accession>
<dbReference type="EMBL" id="CP001814">
    <property type="protein sequence ID" value="ACZ91342.1"/>
    <property type="molecule type" value="Genomic_DNA"/>
</dbReference>
<dbReference type="eggNOG" id="COG1418">
    <property type="taxonomic scope" value="Bacteria"/>
</dbReference>